<dbReference type="Gene3D" id="3.40.50.720">
    <property type="entry name" value="NAD(P)-binding Rossmann-like Domain"/>
    <property type="match status" value="1"/>
</dbReference>
<protein>
    <submittedName>
        <fullName evidence="3">C-3 sterol dehydrogenase/C-4 decarboxylase family protein</fullName>
    </submittedName>
</protein>
<gene>
    <name evidence="3" type="ORF">BO72DRAFT_446689</name>
</gene>
<dbReference type="GO" id="GO:0006694">
    <property type="term" value="P:steroid biosynthetic process"/>
    <property type="evidence" value="ECO:0007669"/>
    <property type="project" value="InterPro"/>
</dbReference>
<sequence>MARAEGHTHLSRSTVLVTGGSGGLASRILQLFAERGCDHLHSLDLREPCHHLPGVSYHTGDLTDADAIRQLFQDVQPETVIHTASPKFDSPNPIMHKVNVEATRTLLQIAREAGTQCFVYTSSASVISDAQTDLMNADETFPVLLEEGQQPEFYVYTKALAESYVLSQNQRRAPNPFLTCAIRPSGISGVGDLVVLPGILDAYFRGQTQWQIGDNQNRFDFTENTNVAHAHYLAAAALRAQLSKSPDSPDEDHNDDDGDDTTKVDGEAFFITNDEPRCFWDFTRLVWRFAGDTTRREQVWVIPRPWALRLAGFLEWVFWALGLGPPPLTRTKVRLSCMTRYFCIDKAKTRLGYRPVVGLEEGLQRAVEDCLSRRATEGLKKFSSREWFSGKRRWIQSIHVPLRL</sequence>
<dbReference type="VEuPathDB" id="FungiDB:BO72DRAFT_446689"/>
<accession>A0A8G1RU55</accession>
<dbReference type="GO" id="GO:0005737">
    <property type="term" value="C:cytoplasm"/>
    <property type="evidence" value="ECO:0007669"/>
    <property type="project" value="TreeGrafter"/>
</dbReference>
<dbReference type="GO" id="GO:0016616">
    <property type="term" value="F:oxidoreductase activity, acting on the CH-OH group of donors, NAD or NADP as acceptor"/>
    <property type="evidence" value="ECO:0007669"/>
    <property type="project" value="InterPro"/>
</dbReference>
<dbReference type="GeneID" id="63861688"/>
<feature type="region of interest" description="Disordered" evidence="1">
    <location>
        <begin position="244"/>
        <end position="264"/>
    </location>
</feature>
<dbReference type="InterPro" id="IPR002225">
    <property type="entry name" value="3Beta_OHSteriod_DH/Estase"/>
</dbReference>
<dbReference type="PANTHER" id="PTHR48079">
    <property type="entry name" value="PROTEIN YEEZ"/>
    <property type="match status" value="1"/>
</dbReference>
<dbReference type="GO" id="GO:0004029">
    <property type="term" value="F:aldehyde dehydrogenase (NAD+) activity"/>
    <property type="evidence" value="ECO:0007669"/>
    <property type="project" value="TreeGrafter"/>
</dbReference>
<dbReference type="InterPro" id="IPR051783">
    <property type="entry name" value="NAD(P)-dependent_oxidoreduct"/>
</dbReference>
<evidence type="ECO:0000256" key="1">
    <source>
        <dbReference type="SAM" id="MobiDB-lite"/>
    </source>
</evidence>
<keyword evidence="4" id="KW-1185">Reference proteome</keyword>
<feature type="domain" description="3-beta hydroxysteroid dehydrogenase/isomerase" evidence="2">
    <location>
        <begin position="16"/>
        <end position="294"/>
    </location>
</feature>
<dbReference type="Proteomes" id="UP000249789">
    <property type="component" value="Unassembled WGS sequence"/>
</dbReference>
<dbReference type="PANTHER" id="PTHR48079:SF6">
    <property type="entry name" value="NAD(P)-BINDING DOMAIN-CONTAINING PROTEIN-RELATED"/>
    <property type="match status" value="1"/>
</dbReference>
<dbReference type="InterPro" id="IPR036291">
    <property type="entry name" value="NAD(P)-bd_dom_sf"/>
</dbReference>
<dbReference type="AlphaFoldDB" id="A0A8G1RU55"/>
<dbReference type="EMBL" id="KZ824635">
    <property type="protein sequence ID" value="RAK78929.1"/>
    <property type="molecule type" value="Genomic_DNA"/>
</dbReference>
<dbReference type="SUPFAM" id="SSF51735">
    <property type="entry name" value="NAD(P)-binding Rossmann-fold domains"/>
    <property type="match status" value="1"/>
</dbReference>
<reference evidence="3 4" key="1">
    <citation type="submission" date="2018-02" db="EMBL/GenBank/DDBJ databases">
        <title>The genomes of Aspergillus section Nigri reveals drivers in fungal speciation.</title>
        <authorList>
            <consortium name="DOE Joint Genome Institute"/>
            <person name="Vesth T.C."/>
            <person name="Nybo J."/>
            <person name="Theobald S."/>
            <person name="Brandl J."/>
            <person name="Frisvad J.C."/>
            <person name="Nielsen K.F."/>
            <person name="Lyhne E.K."/>
            <person name="Kogle M.E."/>
            <person name="Kuo A."/>
            <person name="Riley R."/>
            <person name="Clum A."/>
            <person name="Nolan M."/>
            <person name="Lipzen A."/>
            <person name="Salamov A."/>
            <person name="Henrissat B."/>
            <person name="Wiebenga A."/>
            <person name="De vries R.P."/>
            <person name="Grigoriev I.V."/>
            <person name="Mortensen U.H."/>
            <person name="Andersen M.R."/>
            <person name="Baker S.E."/>
        </authorList>
    </citation>
    <scope>NUCLEOTIDE SEQUENCE [LARGE SCALE GENOMIC DNA]</scope>
    <source>
        <strain evidence="3 4">CBS 313.89</strain>
    </source>
</reference>
<evidence type="ECO:0000313" key="3">
    <source>
        <dbReference type="EMBL" id="RAK78929.1"/>
    </source>
</evidence>
<organism evidence="3 4">
    <name type="scientific">Aspergillus fijiensis CBS 313.89</name>
    <dbReference type="NCBI Taxonomy" id="1448319"/>
    <lineage>
        <taxon>Eukaryota</taxon>
        <taxon>Fungi</taxon>
        <taxon>Dikarya</taxon>
        <taxon>Ascomycota</taxon>
        <taxon>Pezizomycotina</taxon>
        <taxon>Eurotiomycetes</taxon>
        <taxon>Eurotiomycetidae</taxon>
        <taxon>Eurotiales</taxon>
        <taxon>Aspergillaceae</taxon>
        <taxon>Aspergillus</taxon>
    </lineage>
</organism>
<evidence type="ECO:0000259" key="2">
    <source>
        <dbReference type="Pfam" id="PF01073"/>
    </source>
</evidence>
<dbReference type="Pfam" id="PF01073">
    <property type="entry name" value="3Beta_HSD"/>
    <property type="match status" value="1"/>
</dbReference>
<feature type="compositionally biased region" description="Acidic residues" evidence="1">
    <location>
        <begin position="248"/>
        <end position="259"/>
    </location>
</feature>
<evidence type="ECO:0000313" key="4">
    <source>
        <dbReference type="Proteomes" id="UP000249789"/>
    </source>
</evidence>
<proteinExistence type="predicted"/>
<name>A0A8G1RU55_9EURO</name>
<dbReference type="OrthoDB" id="10058185at2759"/>
<dbReference type="RefSeq" id="XP_040802939.1">
    <property type="nucleotide sequence ID" value="XM_040944355.1"/>
</dbReference>